<comment type="similarity">
    <text evidence="1">Belongs to the Gfa family.</text>
</comment>
<comment type="caution">
    <text evidence="5">The sequence shown here is derived from an EMBL/GenBank/DDBJ whole genome shotgun (WGS) entry which is preliminary data.</text>
</comment>
<dbReference type="PROSITE" id="PS51891">
    <property type="entry name" value="CENP_V_GFA"/>
    <property type="match status" value="1"/>
</dbReference>
<keyword evidence="6" id="KW-1185">Reference proteome</keyword>
<reference evidence="5 6" key="1">
    <citation type="journal article" date="2020" name="Nature">
        <title>Bacterial chemolithoautotrophy via manganese oxidation.</title>
        <authorList>
            <person name="Yu H."/>
            <person name="Leadbetter J.R."/>
        </authorList>
    </citation>
    <scope>NUCLEOTIDE SEQUENCE [LARGE SCALE GENOMIC DNA]</scope>
    <source>
        <strain evidence="5 6">RBP-1</strain>
    </source>
</reference>
<evidence type="ECO:0000256" key="3">
    <source>
        <dbReference type="ARBA" id="ARBA00022833"/>
    </source>
</evidence>
<evidence type="ECO:0000256" key="2">
    <source>
        <dbReference type="ARBA" id="ARBA00022723"/>
    </source>
</evidence>
<dbReference type="SUPFAM" id="SSF51316">
    <property type="entry name" value="Mss4-like"/>
    <property type="match status" value="1"/>
</dbReference>
<keyword evidence="3" id="KW-0862">Zinc</keyword>
<evidence type="ECO:0000313" key="6">
    <source>
        <dbReference type="Proteomes" id="UP000521868"/>
    </source>
</evidence>
<evidence type="ECO:0000259" key="4">
    <source>
        <dbReference type="PROSITE" id="PS51891"/>
    </source>
</evidence>
<dbReference type="InterPro" id="IPR006913">
    <property type="entry name" value="CENP-V/GFA"/>
</dbReference>
<dbReference type="PANTHER" id="PTHR28620">
    <property type="entry name" value="CENTROMERE PROTEIN V"/>
    <property type="match status" value="1"/>
</dbReference>
<dbReference type="Proteomes" id="UP000521868">
    <property type="component" value="Unassembled WGS sequence"/>
</dbReference>
<dbReference type="GO" id="GO:0046872">
    <property type="term" value="F:metal ion binding"/>
    <property type="evidence" value="ECO:0007669"/>
    <property type="project" value="UniProtKB-KW"/>
</dbReference>
<dbReference type="GO" id="GO:0016846">
    <property type="term" value="F:carbon-sulfur lyase activity"/>
    <property type="evidence" value="ECO:0007669"/>
    <property type="project" value="InterPro"/>
</dbReference>
<dbReference type="AlphaFoldDB" id="A0A7X6DFM2"/>
<sequence>METRTGSCHCGAVVFEVDLEDGFENLRRCNCSLCRRKGAVMASVPLERLRIVRGEDKLALYQWNTRRARHYFCSACGIYTHHQRRSKPTEYGFNVACIEGVDPGALGPVAMGDGAAQSLVGGP</sequence>
<protein>
    <submittedName>
        <fullName evidence="5">GFA family protein</fullName>
    </submittedName>
</protein>
<gene>
    <name evidence="5" type="ORF">RAMLITH_10670</name>
</gene>
<dbReference type="PANTHER" id="PTHR28620:SF1">
    <property type="entry name" value="CENP-V_GFA DOMAIN-CONTAINING PROTEIN"/>
    <property type="match status" value="1"/>
</dbReference>
<dbReference type="RefSeq" id="WP_168107400.1">
    <property type="nucleotide sequence ID" value="NZ_VTOX01000003.1"/>
</dbReference>
<evidence type="ECO:0000256" key="1">
    <source>
        <dbReference type="ARBA" id="ARBA00005495"/>
    </source>
</evidence>
<dbReference type="Pfam" id="PF04828">
    <property type="entry name" value="GFA"/>
    <property type="match status" value="1"/>
</dbReference>
<accession>A0A7X6DFM2</accession>
<dbReference type="InterPro" id="IPR011057">
    <property type="entry name" value="Mss4-like_sf"/>
</dbReference>
<dbReference type="EMBL" id="VTOX01000003">
    <property type="protein sequence ID" value="NKE66284.1"/>
    <property type="molecule type" value="Genomic_DNA"/>
</dbReference>
<dbReference type="Gene3D" id="2.170.150.70">
    <property type="match status" value="1"/>
</dbReference>
<dbReference type="InterPro" id="IPR052355">
    <property type="entry name" value="CENP-V-like"/>
</dbReference>
<name>A0A7X6DFM2_9BURK</name>
<organism evidence="5 6">
    <name type="scientific">Ramlibacter lithotrophicus</name>
    <dbReference type="NCBI Taxonomy" id="2606681"/>
    <lineage>
        <taxon>Bacteria</taxon>
        <taxon>Pseudomonadati</taxon>
        <taxon>Pseudomonadota</taxon>
        <taxon>Betaproteobacteria</taxon>
        <taxon>Burkholderiales</taxon>
        <taxon>Comamonadaceae</taxon>
        <taxon>Ramlibacter</taxon>
    </lineage>
</organism>
<keyword evidence="2" id="KW-0479">Metal-binding</keyword>
<evidence type="ECO:0000313" key="5">
    <source>
        <dbReference type="EMBL" id="NKE66284.1"/>
    </source>
</evidence>
<feature type="domain" description="CENP-V/GFA" evidence="4">
    <location>
        <begin position="4"/>
        <end position="123"/>
    </location>
</feature>
<proteinExistence type="inferred from homology"/>